<evidence type="ECO:0000256" key="2">
    <source>
        <dbReference type="ARBA" id="ARBA00022638"/>
    </source>
</evidence>
<dbReference type="Pfam" id="PF00959">
    <property type="entry name" value="Phage_lysozyme"/>
    <property type="match status" value="1"/>
</dbReference>
<name>A0A1I1FYU2_9GAMM</name>
<keyword evidence="2 3" id="KW-0081">Bacteriolytic enzyme</keyword>
<organism evidence="4 5">
    <name type="scientific">Pseudoalteromonas denitrificans DSM 6059</name>
    <dbReference type="NCBI Taxonomy" id="1123010"/>
    <lineage>
        <taxon>Bacteria</taxon>
        <taxon>Pseudomonadati</taxon>
        <taxon>Pseudomonadota</taxon>
        <taxon>Gammaproteobacteria</taxon>
        <taxon>Alteromonadales</taxon>
        <taxon>Pseudoalteromonadaceae</taxon>
        <taxon>Pseudoalteromonas</taxon>
    </lineage>
</organism>
<dbReference type="InterPro" id="IPR023347">
    <property type="entry name" value="Lysozyme_dom_sf"/>
</dbReference>
<dbReference type="Gene3D" id="1.10.530.40">
    <property type="match status" value="1"/>
</dbReference>
<evidence type="ECO:0000256" key="1">
    <source>
        <dbReference type="ARBA" id="ARBA00022529"/>
    </source>
</evidence>
<comment type="similarity">
    <text evidence="3">Belongs to the glycosyl hydrolase 24 family.</text>
</comment>
<dbReference type="RefSeq" id="WP_091980089.1">
    <property type="nucleotide sequence ID" value="NZ_FOLO01000004.1"/>
</dbReference>
<dbReference type="PANTHER" id="PTHR37406">
    <property type="entry name" value="T4-TYPE LYSOZYME 1-RELATED"/>
    <property type="match status" value="1"/>
</dbReference>
<comment type="catalytic activity">
    <reaction evidence="3">
        <text>Hydrolysis of (1-&gt;4)-beta-linkages between N-acetylmuramic acid and N-acetyl-D-glucosamine residues in a peptidoglycan and between N-acetyl-D-glucosamine residues in chitodextrins.</text>
        <dbReference type="EC" id="3.2.1.17"/>
    </reaction>
</comment>
<protein>
    <recommendedName>
        <fullName evidence="3">Lysozyme</fullName>
        <ecNumber evidence="3">3.2.1.17</ecNumber>
    </recommendedName>
</protein>
<dbReference type="InterPro" id="IPR023346">
    <property type="entry name" value="Lysozyme-like_dom_sf"/>
</dbReference>
<dbReference type="EC" id="3.2.1.17" evidence="3"/>
<dbReference type="STRING" id="1123010.SAMN02745724_00746"/>
<dbReference type="InterPro" id="IPR052619">
    <property type="entry name" value="Phage_lysozyme-like"/>
</dbReference>
<gene>
    <name evidence="4" type="ORF">SAMN02745724_00746</name>
</gene>
<dbReference type="GO" id="GO:0031640">
    <property type="term" value="P:killing of cells of another organism"/>
    <property type="evidence" value="ECO:0007669"/>
    <property type="project" value="UniProtKB-KW"/>
</dbReference>
<keyword evidence="5" id="KW-1185">Reference proteome</keyword>
<keyword evidence="3" id="KW-0326">Glycosidase</keyword>
<dbReference type="SUPFAM" id="SSF53955">
    <property type="entry name" value="Lysozyme-like"/>
    <property type="match status" value="1"/>
</dbReference>
<dbReference type="InterPro" id="IPR002196">
    <property type="entry name" value="Glyco_hydro_24"/>
</dbReference>
<sequence length="144" mass="15926">MEKLKQQLTNHEGVELMPYLCTSGELTIGVGRNLARRGITAQEADFMLENDIALFTELVTNSIDTSQCNEPRLAVLINMAFNLGITGLLKFKNTLHAVEFGQYDLAAAEMLNSKWASQVGDRATQLSLQMETGLWQGVSTKECN</sequence>
<evidence type="ECO:0000256" key="3">
    <source>
        <dbReference type="RuleBase" id="RU003788"/>
    </source>
</evidence>
<dbReference type="Proteomes" id="UP000198862">
    <property type="component" value="Unassembled WGS sequence"/>
</dbReference>
<dbReference type="PANTHER" id="PTHR37406:SF1">
    <property type="entry name" value="T4-TYPE LYSOZYME 1-RELATED"/>
    <property type="match status" value="1"/>
</dbReference>
<reference evidence="4 5" key="1">
    <citation type="submission" date="2016-10" db="EMBL/GenBank/DDBJ databases">
        <authorList>
            <person name="de Groot N.N."/>
        </authorList>
    </citation>
    <scope>NUCLEOTIDE SEQUENCE [LARGE SCALE GENOMIC DNA]</scope>
    <source>
        <strain evidence="4 5">DSM 6059</strain>
    </source>
</reference>
<dbReference type="GO" id="GO:0003796">
    <property type="term" value="F:lysozyme activity"/>
    <property type="evidence" value="ECO:0007669"/>
    <property type="project" value="UniProtKB-EC"/>
</dbReference>
<keyword evidence="3" id="KW-0378">Hydrolase</keyword>
<keyword evidence="1 3" id="KW-0929">Antimicrobial</keyword>
<dbReference type="EMBL" id="FOLO01000004">
    <property type="protein sequence ID" value="SFC04534.1"/>
    <property type="molecule type" value="Genomic_DNA"/>
</dbReference>
<evidence type="ECO:0000313" key="4">
    <source>
        <dbReference type="EMBL" id="SFC04534.1"/>
    </source>
</evidence>
<dbReference type="AlphaFoldDB" id="A0A1I1FYU2"/>
<dbReference type="GO" id="GO:0009253">
    <property type="term" value="P:peptidoglycan catabolic process"/>
    <property type="evidence" value="ECO:0007669"/>
    <property type="project" value="InterPro"/>
</dbReference>
<evidence type="ECO:0000313" key="5">
    <source>
        <dbReference type="Proteomes" id="UP000198862"/>
    </source>
</evidence>
<dbReference type="OrthoDB" id="9091992at2"/>
<proteinExistence type="inferred from homology"/>
<dbReference type="GO" id="GO:0016998">
    <property type="term" value="P:cell wall macromolecule catabolic process"/>
    <property type="evidence" value="ECO:0007669"/>
    <property type="project" value="InterPro"/>
</dbReference>
<dbReference type="GO" id="GO:0042742">
    <property type="term" value="P:defense response to bacterium"/>
    <property type="evidence" value="ECO:0007669"/>
    <property type="project" value="UniProtKB-KW"/>
</dbReference>
<accession>A0A1I1FYU2</accession>